<dbReference type="PANTHER" id="PTHR43135:SF3">
    <property type="entry name" value="ALPHA-D-RIBOSE 1-METHYLPHOSPHONATE 5-TRIPHOSPHATE DIPHOSPHATASE"/>
    <property type="match status" value="1"/>
</dbReference>
<dbReference type="GO" id="GO:0016810">
    <property type="term" value="F:hydrolase activity, acting on carbon-nitrogen (but not peptide) bonds"/>
    <property type="evidence" value="ECO:0007669"/>
    <property type="project" value="InterPro"/>
</dbReference>
<keyword evidence="2" id="KW-0378">Hydrolase</keyword>
<dbReference type="PATRIC" id="fig|1423739.3.peg.1532"/>
<dbReference type="InterPro" id="IPR011059">
    <property type="entry name" value="Metal-dep_hydrolase_composite"/>
</dbReference>
<dbReference type="Proteomes" id="UP000052013">
    <property type="component" value="Unassembled WGS sequence"/>
</dbReference>
<evidence type="ECO:0000313" key="3">
    <source>
        <dbReference type="Proteomes" id="UP000052013"/>
    </source>
</evidence>
<dbReference type="Gene3D" id="3.20.20.140">
    <property type="entry name" value="Metal-dependent hydrolases"/>
    <property type="match status" value="1"/>
</dbReference>
<name>A0A0R1SNM3_9LACO</name>
<dbReference type="PANTHER" id="PTHR43135">
    <property type="entry name" value="ALPHA-D-RIBOSE 1-METHYLPHOSPHONATE 5-TRIPHOSPHATE DIPHOSPHATASE"/>
    <property type="match status" value="1"/>
</dbReference>
<dbReference type="Gene3D" id="2.30.40.10">
    <property type="entry name" value="Urease, subunit C, domain 1"/>
    <property type="match status" value="1"/>
</dbReference>
<dbReference type="InterPro" id="IPR051781">
    <property type="entry name" value="Metallo-dep_Hydrolase"/>
</dbReference>
<comment type="caution">
    <text evidence="2">The sequence shown here is derived from an EMBL/GenBank/DDBJ whole genome shotgun (WGS) entry which is preliminary data.</text>
</comment>
<dbReference type="AlphaFoldDB" id="A0A0R1SNM3"/>
<protein>
    <submittedName>
        <fullName evidence="2">Imidazolonepropionase related amidohydrolase</fullName>
    </submittedName>
</protein>
<proteinExistence type="predicted"/>
<organism evidence="2 3">
    <name type="scientific">Lentilactobacillus diolivorans DSM 14421</name>
    <dbReference type="NCBI Taxonomy" id="1423739"/>
    <lineage>
        <taxon>Bacteria</taxon>
        <taxon>Bacillati</taxon>
        <taxon>Bacillota</taxon>
        <taxon>Bacilli</taxon>
        <taxon>Lactobacillales</taxon>
        <taxon>Lactobacillaceae</taxon>
        <taxon>Lentilactobacillus</taxon>
    </lineage>
</organism>
<sequence>MTQTAFTNFTLFDGRSPHNEPHSWFIVDDATGKITNRGTGKMPDTTHWINLEGQYVMPGFINVHTHISSDPATFDGGRDRSETETAVMAYQNLQALLKSGVTFIRGCGNSYDVDIKLKRMREMGLLKKTPGIMPSGRTFSMTGGHGDHPHSTYLVDSPDEVRKAVRQGLKNGSELIKLMATGGVMTPGDFMADPQLSIDEMKAGVTEAHHKGKRAAAHAEGNPGIQNALDAGVDSIEHGFYVTEQEAEQMIKQGTYLTPTLVAEWAIPEYGEGTLPKWEIMKAADALDDTYENLSRAFKMGVKITCGTDAGTPFNTFDKTGKEMELLTTKLGMSPVEAYQCSSINSAELCQIQDEYGTLEVGKYADFQVLAEDPLANVEAVQQTDKQVYLHGKREF</sequence>
<dbReference type="InterPro" id="IPR006680">
    <property type="entry name" value="Amidohydro-rel"/>
</dbReference>
<dbReference type="InterPro" id="IPR057744">
    <property type="entry name" value="OTAase-like"/>
</dbReference>
<dbReference type="CDD" id="cd01299">
    <property type="entry name" value="Met_dep_hydrolase_A"/>
    <property type="match status" value="1"/>
</dbReference>
<dbReference type="Pfam" id="PF01979">
    <property type="entry name" value="Amidohydro_1"/>
    <property type="match status" value="1"/>
</dbReference>
<dbReference type="SUPFAM" id="SSF51556">
    <property type="entry name" value="Metallo-dependent hydrolases"/>
    <property type="match status" value="1"/>
</dbReference>
<evidence type="ECO:0000313" key="2">
    <source>
        <dbReference type="EMBL" id="KRL69300.1"/>
    </source>
</evidence>
<dbReference type="STRING" id="1423739.FC85_GL001464"/>
<gene>
    <name evidence="2" type="ORF">FC85_GL001464</name>
</gene>
<evidence type="ECO:0000259" key="1">
    <source>
        <dbReference type="Pfam" id="PF01979"/>
    </source>
</evidence>
<accession>A0A0R1SNM3</accession>
<dbReference type="EMBL" id="AZEY01000013">
    <property type="protein sequence ID" value="KRL69300.1"/>
    <property type="molecule type" value="Genomic_DNA"/>
</dbReference>
<dbReference type="RefSeq" id="WP_057863688.1">
    <property type="nucleotide sequence ID" value="NZ_AZEY01000013.1"/>
</dbReference>
<dbReference type="SUPFAM" id="SSF51338">
    <property type="entry name" value="Composite domain of metallo-dependent hydrolases"/>
    <property type="match status" value="1"/>
</dbReference>
<reference evidence="2 3" key="1">
    <citation type="journal article" date="2015" name="Genome Announc.">
        <title>Expanding the biotechnology potential of lactobacilli through comparative genomics of 213 strains and associated genera.</title>
        <authorList>
            <person name="Sun Z."/>
            <person name="Harris H.M."/>
            <person name="McCann A."/>
            <person name="Guo C."/>
            <person name="Argimon S."/>
            <person name="Zhang W."/>
            <person name="Yang X."/>
            <person name="Jeffery I.B."/>
            <person name="Cooney J.C."/>
            <person name="Kagawa T.F."/>
            <person name="Liu W."/>
            <person name="Song Y."/>
            <person name="Salvetti E."/>
            <person name="Wrobel A."/>
            <person name="Rasinkangas P."/>
            <person name="Parkhill J."/>
            <person name="Rea M.C."/>
            <person name="O'Sullivan O."/>
            <person name="Ritari J."/>
            <person name="Douillard F.P."/>
            <person name="Paul Ross R."/>
            <person name="Yang R."/>
            <person name="Briner A.E."/>
            <person name="Felis G.E."/>
            <person name="de Vos W.M."/>
            <person name="Barrangou R."/>
            <person name="Klaenhammer T.R."/>
            <person name="Caufield P.W."/>
            <person name="Cui Y."/>
            <person name="Zhang H."/>
            <person name="O'Toole P.W."/>
        </authorList>
    </citation>
    <scope>NUCLEOTIDE SEQUENCE [LARGE SCALE GENOMIC DNA]</scope>
    <source>
        <strain evidence="2 3">DSM 14421</strain>
    </source>
</reference>
<feature type="domain" description="Amidohydrolase-related" evidence="1">
    <location>
        <begin position="55"/>
        <end position="390"/>
    </location>
</feature>
<dbReference type="InterPro" id="IPR032466">
    <property type="entry name" value="Metal_Hydrolase"/>
</dbReference>